<feature type="region of interest" description="Disordered" evidence="1">
    <location>
        <begin position="331"/>
        <end position="364"/>
    </location>
</feature>
<protein>
    <submittedName>
        <fullName evidence="3">Programmed cell death protein 2</fullName>
    </submittedName>
</protein>
<gene>
    <name evidence="3" type="ORF">BD626DRAFT_487917</name>
</gene>
<feature type="compositionally biased region" description="Acidic residues" evidence="1">
    <location>
        <begin position="142"/>
        <end position="155"/>
    </location>
</feature>
<proteinExistence type="predicted"/>
<accession>A0A550CK59</accession>
<feature type="compositionally biased region" description="Basic and acidic residues" evidence="1">
    <location>
        <begin position="331"/>
        <end position="351"/>
    </location>
</feature>
<dbReference type="PANTHER" id="PTHR47524:SF1">
    <property type="entry name" value="20S RRNA ACCUMULATION PROTEIN 4"/>
    <property type="match status" value="1"/>
</dbReference>
<dbReference type="PANTHER" id="PTHR47524">
    <property type="entry name" value="20S RRNA ACCUMULATION PROTEIN 4"/>
    <property type="match status" value="1"/>
</dbReference>
<dbReference type="Pfam" id="PF04194">
    <property type="entry name" value="PDCD2_C"/>
    <property type="match status" value="1"/>
</dbReference>
<dbReference type="STRING" id="97359.A0A550CK59"/>
<comment type="caution">
    <text evidence="3">The sequence shown here is derived from an EMBL/GenBank/DDBJ whole genome shotgun (WGS) entry which is preliminary data.</text>
</comment>
<evidence type="ECO:0000256" key="1">
    <source>
        <dbReference type="SAM" id="MobiDB-lite"/>
    </source>
</evidence>
<feature type="compositionally biased region" description="Polar residues" evidence="1">
    <location>
        <begin position="118"/>
        <end position="131"/>
    </location>
</feature>
<organism evidence="3 4">
    <name type="scientific">Schizophyllum amplum</name>
    <dbReference type="NCBI Taxonomy" id="97359"/>
    <lineage>
        <taxon>Eukaryota</taxon>
        <taxon>Fungi</taxon>
        <taxon>Dikarya</taxon>
        <taxon>Basidiomycota</taxon>
        <taxon>Agaricomycotina</taxon>
        <taxon>Agaricomycetes</taxon>
        <taxon>Agaricomycetidae</taxon>
        <taxon>Agaricales</taxon>
        <taxon>Schizophyllaceae</taxon>
        <taxon>Schizophyllum</taxon>
    </lineage>
</organism>
<dbReference type="OrthoDB" id="443682at2759"/>
<dbReference type="InterPro" id="IPR007320">
    <property type="entry name" value="PDCD2_C"/>
</dbReference>
<evidence type="ECO:0000259" key="2">
    <source>
        <dbReference type="Pfam" id="PF04194"/>
    </source>
</evidence>
<name>A0A550CK59_9AGAR</name>
<sequence>MPARTEDDWSDSDDELAPSEETSVLLGAFLPSADPPLAGSACKICKRPTELIVQLWCPLEDSPMDRALYVWACARAGCQAQEGSVRAYRGLRYNEAYAEKLAQKAEKKKAKAAAKPPQHQQRTRSLTTNDSTENDAASATDLDTDADASDAESDTSDTSTSSLVVALASTTLADSPWRDAPAYPPLYLSTAAEYVPPEPKEKKQQIPTADDLADFKDLGEFKGLEKYENSLDVDAVFERFVRRVGFEGEQCIRCLELGGTPLPFATDAVYDKLFPLPREPLIQVTGAAFKVTPPVRRTYEPASVPACPRCGGPRVFECQLMPNLINVLRAEDEKKEGQGADKGDKNDKDASKNNQDNKTTDAEARRKELERALKGGKDADARGLDWGTCMVFSCAGDCCLGEDGAEAKECWREELVMIQADV</sequence>
<dbReference type="EMBL" id="VDMD01000005">
    <property type="protein sequence ID" value="TRM65168.1"/>
    <property type="molecule type" value="Genomic_DNA"/>
</dbReference>
<feature type="region of interest" description="Disordered" evidence="1">
    <location>
        <begin position="107"/>
        <end position="160"/>
    </location>
</feature>
<evidence type="ECO:0000313" key="3">
    <source>
        <dbReference type="EMBL" id="TRM65168.1"/>
    </source>
</evidence>
<feature type="domain" description="Programmed cell death protein 2 C-terminal" evidence="2">
    <location>
        <begin position="234"/>
        <end position="419"/>
    </location>
</feature>
<reference evidence="3 4" key="1">
    <citation type="journal article" date="2019" name="New Phytol.">
        <title>Comparative genomics reveals unique wood-decay strategies and fruiting body development in the Schizophyllaceae.</title>
        <authorList>
            <person name="Almasi E."/>
            <person name="Sahu N."/>
            <person name="Krizsan K."/>
            <person name="Balint B."/>
            <person name="Kovacs G.M."/>
            <person name="Kiss B."/>
            <person name="Cseklye J."/>
            <person name="Drula E."/>
            <person name="Henrissat B."/>
            <person name="Nagy I."/>
            <person name="Chovatia M."/>
            <person name="Adam C."/>
            <person name="LaButti K."/>
            <person name="Lipzen A."/>
            <person name="Riley R."/>
            <person name="Grigoriev I.V."/>
            <person name="Nagy L.G."/>
        </authorList>
    </citation>
    <scope>NUCLEOTIDE SEQUENCE [LARGE SCALE GENOMIC DNA]</scope>
    <source>
        <strain evidence="3 4">NL-1724</strain>
    </source>
</reference>
<keyword evidence="4" id="KW-1185">Reference proteome</keyword>
<dbReference type="Proteomes" id="UP000320762">
    <property type="component" value="Unassembled WGS sequence"/>
</dbReference>
<dbReference type="AlphaFoldDB" id="A0A550CK59"/>
<dbReference type="GO" id="GO:0030490">
    <property type="term" value="P:maturation of SSU-rRNA"/>
    <property type="evidence" value="ECO:0007669"/>
    <property type="project" value="TreeGrafter"/>
</dbReference>
<evidence type="ECO:0000313" key="4">
    <source>
        <dbReference type="Proteomes" id="UP000320762"/>
    </source>
</evidence>
<dbReference type="GO" id="GO:0005737">
    <property type="term" value="C:cytoplasm"/>
    <property type="evidence" value="ECO:0007669"/>
    <property type="project" value="InterPro"/>
</dbReference>